<evidence type="ECO:0000313" key="3">
    <source>
        <dbReference type="Proteomes" id="UP000580250"/>
    </source>
</evidence>
<dbReference type="AlphaFoldDB" id="A0A6V7W9P8"/>
<sequence>MKNVLCTSAIYEKGINYYEINFGTKVRKASCILVNNSGKKFEQYAKENLIENCSYNSSYGEQDETEIDKIFDQNLDWNEAEIINYGNNDNNVNCKKGKILKLLCGMYKAGMCASAAADEINYEFDLSVIAEKMAERYVKEHCPKGHIEYKETKVAKKPMRSDKHTKSVKHHNINGEDSNSTMIDPEPNVMDSSIHINTNNAGSHYEKNFDNNDDFFEGLDDFFDKSMGINIENIYPKHDRGEFPAHSTIGTSVVQAYKPSAFITESQSHNEMIGNGSSIVTDKNSEYNDETRNMHQDFNNLILESSQNIEPNVNKKRKVS</sequence>
<dbReference type="EMBL" id="CAJEWN010000469">
    <property type="protein sequence ID" value="CAD2183468.1"/>
    <property type="molecule type" value="Genomic_DNA"/>
</dbReference>
<accession>A0A6V7W9P8</accession>
<evidence type="ECO:0000313" key="2">
    <source>
        <dbReference type="EMBL" id="CAD2183468.1"/>
    </source>
</evidence>
<protein>
    <submittedName>
        <fullName evidence="2">Uncharacterized protein</fullName>
    </submittedName>
</protein>
<gene>
    <name evidence="2" type="ORF">MENT_LOCUS35765</name>
</gene>
<name>A0A6V7W9P8_MELEN</name>
<feature type="compositionally biased region" description="Basic and acidic residues" evidence="1">
    <location>
        <begin position="154"/>
        <end position="165"/>
    </location>
</feature>
<dbReference type="Proteomes" id="UP000580250">
    <property type="component" value="Unassembled WGS sequence"/>
</dbReference>
<proteinExistence type="predicted"/>
<evidence type="ECO:0000256" key="1">
    <source>
        <dbReference type="SAM" id="MobiDB-lite"/>
    </source>
</evidence>
<comment type="caution">
    <text evidence="2">The sequence shown here is derived from an EMBL/GenBank/DDBJ whole genome shotgun (WGS) entry which is preliminary data.</text>
</comment>
<reference evidence="2 3" key="1">
    <citation type="submission" date="2020-08" db="EMBL/GenBank/DDBJ databases">
        <authorList>
            <person name="Koutsovoulos G."/>
            <person name="Danchin GJ E."/>
        </authorList>
    </citation>
    <scope>NUCLEOTIDE SEQUENCE [LARGE SCALE GENOMIC DNA]</scope>
</reference>
<feature type="region of interest" description="Disordered" evidence="1">
    <location>
        <begin position="154"/>
        <end position="183"/>
    </location>
</feature>
<organism evidence="2 3">
    <name type="scientific">Meloidogyne enterolobii</name>
    <name type="common">Root-knot nematode worm</name>
    <name type="synonym">Meloidogyne mayaguensis</name>
    <dbReference type="NCBI Taxonomy" id="390850"/>
    <lineage>
        <taxon>Eukaryota</taxon>
        <taxon>Metazoa</taxon>
        <taxon>Ecdysozoa</taxon>
        <taxon>Nematoda</taxon>
        <taxon>Chromadorea</taxon>
        <taxon>Rhabditida</taxon>
        <taxon>Tylenchina</taxon>
        <taxon>Tylenchomorpha</taxon>
        <taxon>Tylenchoidea</taxon>
        <taxon>Meloidogynidae</taxon>
        <taxon>Meloidogyninae</taxon>
        <taxon>Meloidogyne</taxon>
    </lineage>
</organism>